<dbReference type="Pfam" id="PF08167">
    <property type="entry name" value="RIX1"/>
    <property type="match status" value="1"/>
</dbReference>
<feature type="domain" description="Pre-rRNA-processing protein RIX1 N-terminal" evidence="6">
    <location>
        <begin position="14"/>
        <end position="212"/>
    </location>
</feature>
<accession>U4LPS3</accession>
<sequence>MPVPSGSSDPLIVLRSITNTLTTIPDLNLPAYIPAIASQLYGAPILNTALTLAASNTSRGHEDAVVLTNKFKTRISALLQSRVGQARWCAVTLAKVTFETSPDALAAWAASWVKGIVGLFNKPEPPATTTMALRSLTRLFTNLTSNRPNLTRELVTPHLPAVFQALLALLNSSDLLEIALESLCSLVAAHPVTFRPFVNKTRVALLRILSSGHSEETTRTARELWVSLHLCASNKGKQHSHGNAPANEWRDTLVAVIEDAHATLDILFTPITEEYHFKPVNMTGAKLALEEDIDNFERLQLLLKMTGSFFTTPTTAQPQVPLPLVTDLAARILAVTGSATTNPAIERSHRELLMARLPELHATALDLLTTISSRLGSLVLPFAAGLAEQASFVFSETPCASVRVAVYILLNSLLTLSGPSLTKPTLDSLLPVLNGLCDDLLPLAPILANKTATADSLMSAMVHTAFAPPALVPAASALLVAALSKLPPHHLRTELRAKLERTAIITGNKPALLAAVLFPRAAARSGVLPHLVRSGVSPEVEAVVRPRMPVVWTGPTKAEVLRQLREDEERRLEAAAEAAAENDSDADSDSEDERMQDAPIRSHKRPRTDGQQQVRFAASPAVSKPMTAPAKAPHPFINNPHLAAVPSLAELAKTPPLATGANGQPAFFSQILQPVVKASNSISPEKVVREDTQTTRLEVTHGIEEGMVVISKNELATGTASAVSPEKPFGDGSEKQLVAEMTAPVSAAEDSDEEMQGLELVMGGDSDSDDE</sequence>
<evidence type="ECO:0000256" key="5">
    <source>
        <dbReference type="SAM" id="MobiDB-lite"/>
    </source>
</evidence>
<dbReference type="GO" id="GO:0006364">
    <property type="term" value="P:rRNA processing"/>
    <property type="evidence" value="ECO:0007669"/>
    <property type="project" value="TreeGrafter"/>
</dbReference>
<name>U4LPS3_PYROM</name>
<dbReference type="eggNOG" id="ENOG502S31T">
    <property type="taxonomic scope" value="Eukaryota"/>
</dbReference>
<gene>
    <name evidence="7" type="ORF">PCON_01458</name>
</gene>
<dbReference type="InterPro" id="IPR011989">
    <property type="entry name" value="ARM-like"/>
</dbReference>
<keyword evidence="4" id="KW-0539">Nucleus</keyword>
<dbReference type="SUPFAM" id="SSF48371">
    <property type="entry name" value="ARM repeat"/>
    <property type="match status" value="1"/>
</dbReference>
<dbReference type="AlphaFoldDB" id="U4LPS3"/>
<proteinExistence type="inferred from homology"/>
<dbReference type="OrthoDB" id="20900at2759"/>
<evidence type="ECO:0000256" key="2">
    <source>
        <dbReference type="ARBA" id="ARBA00010511"/>
    </source>
</evidence>
<evidence type="ECO:0000259" key="6">
    <source>
        <dbReference type="Pfam" id="PF08167"/>
    </source>
</evidence>
<dbReference type="OMA" id="GGWEILR"/>
<keyword evidence="8" id="KW-1185">Reference proteome</keyword>
<feature type="compositionally biased region" description="Acidic residues" evidence="5">
    <location>
        <begin position="580"/>
        <end position="594"/>
    </location>
</feature>
<dbReference type="EMBL" id="HF936139">
    <property type="protein sequence ID" value="CCX33587.1"/>
    <property type="molecule type" value="Genomic_DNA"/>
</dbReference>
<feature type="region of interest" description="Disordered" evidence="5">
    <location>
        <begin position="745"/>
        <end position="771"/>
    </location>
</feature>
<evidence type="ECO:0000256" key="4">
    <source>
        <dbReference type="ARBA" id="ARBA00023242"/>
    </source>
</evidence>
<dbReference type="InterPro" id="IPR012583">
    <property type="entry name" value="RIX1_N"/>
</dbReference>
<reference evidence="7 8" key="1">
    <citation type="journal article" date="2013" name="PLoS Genet.">
        <title>The genome and development-dependent transcriptomes of Pyronema confluens: a window into fungal evolution.</title>
        <authorList>
            <person name="Traeger S."/>
            <person name="Altegoer F."/>
            <person name="Freitag M."/>
            <person name="Gabaldon T."/>
            <person name="Kempken F."/>
            <person name="Kumar A."/>
            <person name="Marcet-Houben M."/>
            <person name="Poggeler S."/>
            <person name="Stajich J.E."/>
            <person name="Nowrousian M."/>
        </authorList>
    </citation>
    <scope>NUCLEOTIDE SEQUENCE [LARGE SCALE GENOMIC DNA]</scope>
    <source>
        <strain evidence="8">CBS 100304</strain>
        <tissue evidence="7">Vegetative mycelium</tissue>
    </source>
</reference>
<protein>
    <recommendedName>
        <fullName evidence="3">Pre-rRNA-processing protein RIX1</fullName>
    </recommendedName>
</protein>
<evidence type="ECO:0000256" key="3">
    <source>
        <dbReference type="ARBA" id="ARBA00021502"/>
    </source>
</evidence>
<organism evidence="7 8">
    <name type="scientific">Pyronema omphalodes (strain CBS 100304)</name>
    <name type="common">Pyronema confluens</name>
    <dbReference type="NCBI Taxonomy" id="1076935"/>
    <lineage>
        <taxon>Eukaryota</taxon>
        <taxon>Fungi</taxon>
        <taxon>Dikarya</taxon>
        <taxon>Ascomycota</taxon>
        <taxon>Pezizomycotina</taxon>
        <taxon>Pezizomycetes</taxon>
        <taxon>Pezizales</taxon>
        <taxon>Pyronemataceae</taxon>
        <taxon>Pyronema</taxon>
    </lineage>
</organism>
<comment type="similarity">
    <text evidence="2">Belongs to the RIX1/PELP1 family.</text>
</comment>
<dbReference type="GO" id="GO:0005634">
    <property type="term" value="C:nucleus"/>
    <property type="evidence" value="ECO:0007669"/>
    <property type="project" value="UniProtKB-SubCell"/>
</dbReference>
<dbReference type="InterPro" id="IPR016024">
    <property type="entry name" value="ARM-type_fold"/>
</dbReference>
<dbReference type="Proteomes" id="UP000018144">
    <property type="component" value="Unassembled WGS sequence"/>
</dbReference>
<dbReference type="Gene3D" id="1.25.10.10">
    <property type="entry name" value="Leucine-rich Repeat Variant"/>
    <property type="match status" value="1"/>
</dbReference>
<feature type="region of interest" description="Disordered" evidence="5">
    <location>
        <begin position="572"/>
        <end position="630"/>
    </location>
</feature>
<evidence type="ECO:0000256" key="1">
    <source>
        <dbReference type="ARBA" id="ARBA00004123"/>
    </source>
</evidence>
<dbReference type="PANTHER" id="PTHR34105">
    <property type="entry name" value="PROLINE-, GLUTAMIC ACID- AND LEUCINE-RICH PROTEIN 1"/>
    <property type="match status" value="1"/>
</dbReference>
<dbReference type="STRING" id="1076935.U4LPS3"/>
<comment type="subcellular location">
    <subcellularLocation>
        <location evidence="1">Nucleus</location>
    </subcellularLocation>
</comment>
<evidence type="ECO:0000313" key="7">
    <source>
        <dbReference type="EMBL" id="CCX33587.1"/>
    </source>
</evidence>
<evidence type="ECO:0000313" key="8">
    <source>
        <dbReference type="Proteomes" id="UP000018144"/>
    </source>
</evidence>
<dbReference type="PANTHER" id="PTHR34105:SF1">
    <property type="entry name" value="PROLINE-, GLUTAMIC ACID- AND LEUCINE-RICH PROTEIN 1"/>
    <property type="match status" value="1"/>
</dbReference>